<organism evidence="2 3">
    <name type="scientific">Lactuca sativa</name>
    <name type="common">Garden lettuce</name>
    <dbReference type="NCBI Taxonomy" id="4236"/>
    <lineage>
        <taxon>Eukaryota</taxon>
        <taxon>Viridiplantae</taxon>
        <taxon>Streptophyta</taxon>
        <taxon>Embryophyta</taxon>
        <taxon>Tracheophyta</taxon>
        <taxon>Spermatophyta</taxon>
        <taxon>Magnoliopsida</taxon>
        <taxon>eudicotyledons</taxon>
        <taxon>Gunneridae</taxon>
        <taxon>Pentapetalae</taxon>
        <taxon>asterids</taxon>
        <taxon>campanulids</taxon>
        <taxon>Asterales</taxon>
        <taxon>Asteraceae</taxon>
        <taxon>Cichorioideae</taxon>
        <taxon>Cichorieae</taxon>
        <taxon>Lactucinae</taxon>
        <taxon>Lactuca</taxon>
    </lineage>
</organism>
<proteinExistence type="predicted"/>
<evidence type="ECO:0000313" key="3">
    <source>
        <dbReference type="Proteomes" id="UP000235145"/>
    </source>
</evidence>
<dbReference type="EMBL" id="NBSK02000002">
    <property type="protein sequence ID" value="KAJ0221986.1"/>
    <property type="molecule type" value="Genomic_DNA"/>
</dbReference>
<reference evidence="2 3" key="1">
    <citation type="journal article" date="2017" name="Nat. Commun.">
        <title>Genome assembly with in vitro proximity ligation data and whole-genome triplication in lettuce.</title>
        <authorList>
            <person name="Reyes-Chin-Wo S."/>
            <person name="Wang Z."/>
            <person name="Yang X."/>
            <person name="Kozik A."/>
            <person name="Arikit S."/>
            <person name="Song C."/>
            <person name="Xia L."/>
            <person name="Froenicke L."/>
            <person name="Lavelle D.O."/>
            <person name="Truco M.J."/>
            <person name="Xia R."/>
            <person name="Zhu S."/>
            <person name="Xu C."/>
            <person name="Xu H."/>
            <person name="Xu X."/>
            <person name="Cox K."/>
            <person name="Korf I."/>
            <person name="Meyers B.C."/>
            <person name="Michelmore R.W."/>
        </authorList>
    </citation>
    <scope>NUCLEOTIDE SEQUENCE [LARGE SCALE GENOMIC DNA]</scope>
    <source>
        <strain evidence="3">cv. Salinas</strain>
        <tissue evidence="2">Seedlings</tissue>
    </source>
</reference>
<name>A0A9R1WB80_LACSA</name>
<protein>
    <submittedName>
        <fullName evidence="2">Uncharacterized protein</fullName>
    </submittedName>
</protein>
<evidence type="ECO:0000256" key="1">
    <source>
        <dbReference type="SAM" id="Phobius"/>
    </source>
</evidence>
<dbReference type="Proteomes" id="UP000235145">
    <property type="component" value="Unassembled WGS sequence"/>
</dbReference>
<feature type="transmembrane region" description="Helical" evidence="1">
    <location>
        <begin position="47"/>
        <end position="69"/>
    </location>
</feature>
<keyword evidence="3" id="KW-1185">Reference proteome</keyword>
<keyword evidence="1" id="KW-0812">Transmembrane</keyword>
<comment type="caution">
    <text evidence="2">The sequence shown here is derived from an EMBL/GenBank/DDBJ whole genome shotgun (WGS) entry which is preliminary data.</text>
</comment>
<keyword evidence="1" id="KW-0472">Membrane</keyword>
<accession>A0A9R1WB80</accession>
<evidence type="ECO:0000313" key="2">
    <source>
        <dbReference type="EMBL" id="KAJ0221986.1"/>
    </source>
</evidence>
<gene>
    <name evidence="2" type="ORF">LSAT_V11C200087630</name>
</gene>
<dbReference type="AlphaFoldDB" id="A0A9R1WB80"/>
<sequence length="110" mass="12694">MFTSSIARPPLILSTLPHRLPPPHHLREVVFGSDSDGRRFHTLHHQCSGHILLFFPTFLLNIVIFLSNLTNNFVLQGFAQGFRKEDESHHLIGIIFQTVMKYAVYTLEIR</sequence>
<keyword evidence="1" id="KW-1133">Transmembrane helix</keyword>